<keyword evidence="3" id="KW-1185">Reference proteome</keyword>
<dbReference type="InterPro" id="IPR039430">
    <property type="entry name" value="Thymidylate_kin-like_dom"/>
</dbReference>
<dbReference type="Proteomes" id="UP000737402">
    <property type="component" value="Unassembled WGS sequence"/>
</dbReference>
<reference evidence="2 3" key="1">
    <citation type="submission" date="2021-01" db="EMBL/GenBank/DDBJ databases">
        <title>Genomic Encyclopedia of Type Strains, Phase IV (KMG-IV): sequencing the most valuable type-strain genomes for metagenomic binning, comparative biology and taxonomic classification.</title>
        <authorList>
            <person name="Goeker M."/>
        </authorList>
    </citation>
    <scope>NUCLEOTIDE SEQUENCE [LARGE SCALE GENOMIC DNA]</scope>
    <source>
        <strain evidence="2 3">DSM 25879</strain>
    </source>
</reference>
<dbReference type="Gene3D" id="3.40.50.300">
    <property type="entry name" value="P-loop containing nucleotide triphosphate hydrolases"/>
    <property type="match status" value="1"/>
</dbReference>
<feature type="domain" description="Thymidylate kinase-like" evidence="1">
    <location>
        <begin position="9"/>
        <end position="190"/>
    </location>
</feature>
<protein>
    <submittedName>
        <fullName evidence="2">Thymidylate kinase</fullName>
    </submittedName>
</protein>
<keyword evidence="2" id="KW-0808">Transferase</keyword>
<dbReference type="Pfam" id="PF02223">
    <property type="entry name" value="Thymidylate_kin"/>
    <property type="match status" value="1"/>
</dbReference>
<evidence type="ECO:0000313" key="2">
    <source>
        <dbReference type="EMBL" id="MBM7620066.1"/>
    </source>
</evidence>
<dbReference type="GO" id="GO:0016301">
    <property type="term" value="F:kinase activity"/>
    <property type="evidence" value="ECO:0007669"/>
    <property type="project" value="UniProtKB-KW"/>
</dbReference>
<evidence type="ECO:0000259" key="1">
    <source>
        <dbReference type="Pfam" id="PF02223"/>
    </source>
</evidence>
<dbReference type="SUPFAM" id="SSF52540">
    <property type="entry name" value="P-loop containing nucleoside triphosphate hydrolases"/>
    <property type="match status" value="1"/>
</dbReference>
<name>A0ABS2NZD2_9BACI</name>
<dbReference type="RefSeq" id="WP_204415427.1">
    <property type="nucleotide sequence ID" value="NZ_JAFBED010000003.1"/>
</dbReference>
<comment type="caution">
    <text evidence="2">The sequence shown here is derived from an EMBL/GenBank/DDBJ whole genome shotgun (WGS) entry which is preliminary data.</text>
</comment>
<sequence length="204" mass="23419">MKKPLFISFDGPKGTGKSSLINGVTDKLGKEFSIEVLVEKELDPFREKSKELLRLNKNSMNKKVEANLLELLARGRQEIGNKYVKESCADIILIDRWFPSDAVFRIFHNFEECLLINLENNVIQPDIIVATVCNPEVSLNRAITRADGLRSLVISNIQDQIESTKRFEKAARRQDWFILNTEEELSVLIERIVDKIVNQMETIN</sequence>
<dbReference type="EMBL" id="JAFBED010000003">
    <property type="protein sequence ID" value="MBM7620066.1"/>
    <property type="molecule type" value="Genomic_DNA"/>
</dbReference>
<keyword evidence="2" id="KW-0418">Kinase</keyword>
<evidence type="ECO:0000313" key="3">
    <source>
        <dbReference type="Proteomes" id="UP000737402"/>
    </source>
</evidence>
<dbReference type="InterPro" id="IPR027417">
    <property type="entry name" value="P-loop_NTPase"/>
</dbReference>
<accession>A0ABS2NZD2</accession>
<organism evidence="2 3">
    <name type="scientific">Sutcliffiella tianshenii</name>
    <dbReference type="NCBI Taxonomy" id="1463404"/>
    <lineage>
        <taxon>Bacteria</taxon>
        <taxon>Bacillati</taxon>
        <taxon>Bacillota</taxon>
        <taxon>Bacilli</taxon>
        <taxon>Bacillales</taxon>
        <taxon>Bacillaceae</taxon>
        <taxon>Sutcliffiella</taxon>
    </lineage>
</organism>
<proteinExistence type="predicted"/>
<gene>
    <name evidence="2" type="ORF">JOC95_001918</name>
</gene>